<reference evidence="1" key="1">
    <citation type="submission" date="2021-09" db="EMBL/GenBank/DDBJ databases">
        <title>The genome of Mauremys mutica provides insights into the evolution of semi-aquatic lifestyle.</title>
        <authorList>
            <person name="Gong S."/>
            <person name="Gao Y."/>
        </authorList>
    </citation>
    <scope>NUCLEOTIDE SEQUENCE</scope>
    <source>
        <strain evidence="1">MM-2020</strain>
        <tissue evidence="1">Muscle</tissue>
    </source>
</reference>
<comment type="caution">
    <text evidence="1">The sequence shown here is derived from an EMBL/GenBank/DDBJ whole genome shotgun (WGS) entry which is preliminary data.</text>
</comment>
<dbReference type="Proteomes" id="UP000827986">
    <property type="component" value="Unassembled WGS sequence"/>
</dbReference>
<evidence type="ECO:0000313" key="2">
    <source>
        <dbReference type="Proteomes" id="UP000827986"/>
    </source>
</evidence>
<sequence length="118" mass="13590">MIHPQISSIHPKISKWGINPKLTVTPPRKFTPEFHNMLPPAVNKREADRSPPPHAIVSGPLGFPVTLLWRRARYPSFLRGLLDWGGVHVYTSLLWPDAFRDWELPDRWLCTDVPHSEP</sequence>
<keyword evidence="2" id="KW-1185">Reference proteome</keyword>
<dbReference type="AlphaFoldDB" id="A0A9D3XLF1"/>
<proteinExistence type="predicted"/>
<dbReference type="EMBL" id="JAHDVG010000467">
    <property type="protein sequence ID" value="KAH1182058.1"/>
    <property type="molecule type" value="Genomic_DNA"/>
</dbReference>
<name>A0A9D3XLF1_9SAUR</name>
<organism evidence="1 2">
    <name type="scientific">Mauremys mutica</name>
    <name type="common">yellowpond turtle</name>
    <dbReference type="NCBI Taxonomy" id="74926"/>
    <lineage>
        <taxon>Eukaryota</taxon>
        <taxon>Metazoa</taxon>
        <taxon>Chordata</taxon>
        <taxon>Craniata</taxon>
        <taxon>Vertebrata</taxon>
        <taxon>Euteleostomi</taxon>
        <taxon>Archelosauria</taxon>
        <taxon>Testudinata</taxon>
        <taxon>Testudines</taxon>
        <taxon>Cryptodira</taxon>
        <taxon>Durocryptodira</taxon>
        <taxon>Testudinoidea</taxon>
        <taxon>Geoemydidae</taxon>
        <taxon>Geoemydinae</taxon>
        <taxon>Mauremys</taxon>
    </lineage>
</organism>
<evidence type="ECO:0000313" key="1">
    <source>
        <dbReference type="EMBL" id="KAH1182058.1"/>
    </source>
</evidence>
<protein>
    <submittedName>
        <fullName evidence="1">Uncharacterized protein</fullName>
    </submittedName>
</protein>
<accession>A0A9D3XLF1</accession>
<gene>
    <name evidence="1" type="ORF">KIL84_009812</name>
</gene>